<evidence type="ECO:0000259" key="7">
    <source>
        <dbReference type="PROSITE" id="PS51747"/>
    </source>
</evidence>
<keyword evidence="1 6" id="KW-0819">tRNA processing</keyword>
<keyword evidence="3 6" id="KW-0378">Hydrolase</keyword>
<dbReference type="Pfam" id="PF00383">
    <property type="entry name" value="dCMP_cyt_deam_1"/>
    <property type="match status" value="1"/>
</dbReference>
<protein>
    <recommendedName>
        <fullName evidence="6">tRNA-specific adenosine deaminase</fullName>
        <ecNumber evidence="6">3.5.4.33</ecNumber>
    </recommendedName>
</protein>
<dbReference type="InterPro" id="IPR028883">
    <property type="entry name" value="tRNA_aden_deaminase"/>
</dbReference>
<comment type="similarity">
    <text evidence="6">Belongs to the cytidine and deoxycytidylate deaminase family.</text>
</comment>
<dbReference type="GO" id="GO:0008270">
    <property type="term" value="F:zinc ion binding"/>
    <property type="evidence" value="ECO:0007669"/>
    <property type="project" value="UniProtKB-UniRule"/>
</dbReference>
<reference evidence="8" key="1">
    <citation type="submission" date="2020-10" db="EMBL/GenBank/DDBJ databases">
        <authorList>
            <person name="Gilroy R."/>
        </authorList>
    </citation>
    <scope>NUCLEOTIDE SEQUENCE</scope>
    <source>
        <strain evidence="8">ChiHile30-977</strain>
    </source>
</reference>
<feature type="binding site" evidence="6">
    <location>
        <position position="52"/>
    </location>
    <ligand>
        <name>Zn(2+)</name>
        <dbReference type="ChEBI" id="CHEBI:29105"/>
        <note>catalytic</note>
    </ligand>
</feature>
<evidence type="ECO:0000256" key="6">
    <source>
        <dbReference type="HAMAP-Rule" id="MF_00972"/>
    </source>
</evidence>
<dbReference type="PANTHER" id="PTHR11079:SF202">
    <property type="entry name" value="TRNA-SPECIFIC ADENOSINE DEAMINASE"/>
    <property type="match status" value="1"/>
</dbReference>
<dbReference type="GO" id="GO:0002100">
    <property type="term" value="P:tRNA wobble adenosine to inosine editing"/>
    <property type="evidence" value="ECO:0007669"/>
    <property type="project" value="UniProtKB-UniRule"/>
</dbReference>
<gene>
    <name evidence="6" type="primary">tadA</name>
    <name evidence="8" type="ORF">IAA66_02610</name>
</gene>
<dbReference type="HAMAP" id="MF_00972">
    <property type="entry name" value="tRNA_aden_deaminase"/>
    <property type="match status" value="1"/>
</dbReference>
<dbReference type="Gene3D" id="3.40.140.10">
    <property type="entry name" value="Cytidine Deaminase, domain 2"/>
    <property type="match status" value="1"/>
</dbReference>
<dbReference type="SUPFAM" id="SSF53927">
    <property type="entry name" value="Cytidine deaminase-like"/>
    <property type="match status" value="1"/>
</dbReference>
<comment type="cofactor">
    <cofactor evidence="6">
        <name>Zn(2+)</name>
        <dbReference type="ChEBI" id="CHEBI:29105"/>
    </cofactor>
    <text evidence="6">Binds 1 zinc ion per subunit.</text>
</comment>
<comment type="subunit">
    <text evidence="6">Homodimer.</text>
</comment>
<feature type="binding site" evidence="6">
    <location>
        <position position="79"/>
    </location>
    <ligand>
        <name>Zn(2+)</name>
        <dbReference type="ChEBI" id="CHEBI:29105"/>
        <note>catalytic</note>
    </ligand>
</feature>
<accession>A0A9D1CIL2</accession>
<comment type="caution">
    <text evidence="8">The sequence shown here is derived from an EMBL/GenBank/DDBJ whole genome shotgun (WGS) entry which is preliminary data.</text>
</comment>
<proteinExistence type="inferred from homology"/>
<dbReference type="InterPro" id="IPR016193">
    <property type="entry name" value="Cytidine_deaminase-like"/>
</dbReference>
<keyword evidence="2 6" id="KW-0479">Metal-binding</keyword>
<evidence type="ECO:0000313" key="8">
    <source>
        <dbReference type="EMBL" id="HIQ62463.1"/>
    </source>
</evidence>
<dbReference type="InterPro" id="IPR002125">
    <property type="entry name" value="CMP_dCMP_dom"/>
</dbReference>
<dbReference type="CDD" id="cd01285">
    <property type="entry name" value="nucleoside_deaminase"/>
    <property type="match status" value="1"/>
</dbReference>
<feature type="domain" description="CMP/dCMP-type deaminase" evidence="7">
    <location>
        <begin position="1"/>
        <end position="122"/>
    </location>
</feature>
<comment type="catalytic activity">
    <reaction evidence="5 6">
        <text>adenosine(34) in tRNA + H2O + H(+) = inosine(34) in tRNA + NH4(+)</text>
        <dbReference type="Rhea" id="RHEA:43168"/>
        <dbReference type="Rhea" id="RHEA-COMP:10373"/>
        <dbReference type="Rhea" id="RHEA-COMP:10374"/>
        <dbReference type="ChEBI" id="CHEBI:15377"/>
        <dbReference type="ChEBI" id="CHEBI:15378"/>
        <dbReference type="ChEBI" id="CHEBI:28938"/>
        <dbReference type="ChEBI" id="CHEBI:74411"/>
        <dbReference type="ChEBI" id="CHEBI:82852"/>
        <dbReference type="EC" id="3.5.4.33"/>
    </reaction>
</comment>
<name>A0A9D1CIL2_9FIRM</name>
<dbReference type="GO" id="GO:0052717">
    <property type="term" value="F:tRNA-specific adenosine-34 deaminase activity"/>
    <property type="evidence" value="ECO:0007669"/>
    <property type="project" value="UniProtKB-UniRule"/>
</dbReference>
<evidence type="ECO:0000256" key="5">
    <source>
        <dbReference type="ARBA" id="ARBA00048045"/>
    </source>
</evidence>
<evidence type="ECO:0000256" key="4">
    <source>
        <dbReference type="ARBA" id="ARBA00022833"/>
    </source>
</evidence>
<feature type="binding site" evidence="6">
    <location>
        <position position="76"/>
    </location>
    <ligand>
        <name>Zn(2+)</name>
        <dbReference type="ChEBI" id="CHEBI:29105"/>
        <note>catalytic</note>
    </ligand>
</feature>
<keyword evidence="4 6" id="KW-0862">Zinc</keyword>
<organism evidence="8 9">
    <name type="scientific">Candidatus Avichristensenella intestinipullorum</name>
    <dbReference type="NCBI Taxonomy" id="2840693"/>
    <lineage>
        <taxon>Bacteria</taxon>
        <taxon>Bacillati</taxon>
        <taxon>Bacillota</taxon>
        <taxon>Clostridia</taxon>
        <taxon>Candidatus Avichristensenella</taxon>
    </lineage>
</organism>
<evidence type="ECO:0000313" key="9">
    <source>
        <dbReference type="Proteomes" id="UP000886819"/>
    </source>
</evidence>
<evidence type="ECO:0000256" key="3">
    <source>
        <dbReference type="ARBA" id="ARBA00022801"/>
    </source>
</evidence>
<dbReference type="Proteomes" id="UP000886819">
    <property type="component" value="Unassembled WGS sequence"/>
</dbReference>
<dbReference type="PROSITE" id="PS51747">
    <property type="entry name" value="CYT_DCMP_DEAMINASES_2"/>
    <property type="match status" value="1"/>
</dbReference>
<dbReference type="EC" id="3.5.4.33" evidence="6"/>
<feature type="active site" description="Proton donor" evidence="6">
    <location>
        <position position="54"/>
    </location>
</feature>
<dbReference type="AlphaFoldDB" id="A0A9D1CIL2"/>
<evidence type="ECO:0000256" key="2">
    <source>
        <dbReference type="ARBA" id="ARBA00022723"/>
    </source>
</evidence>
<dbReference type="PANTHER" id="PTHR11079">
    <property type="entry name" value="CYTOSINE DEAMINASE FAMILY MEMBER"/>
    <property type="match status" value="1"/>
</dbReference>
<evidence type="ECO:0000256" key="1">
    <source>
        <dbReference type="ARBA" id="ARBA00022694"/>
    </source>
</evidence>
<sequence>MEHERWMRVALEEARRAGERGETPVGAALVCGGELVMRAGNRCEEMGDATAHAEMLVLRGRRRLTGHTLYVTLEPCPMCAGAIALARPDRVVFGAHDARAGCCGSVYRLTEDARLGLGGVPAFGGVLAGECAALLRGFYARRRERET</sequence>
<reference evidence="8" key="2">
    <citation type="journal article" date="2021" name="PeerJ">
        <title>Extensive microbial diversity within the chicken gut microbiome revealed by metagenomics and culture.</title>
        <authorList>
            <person name="Gilroy R."/>
            <person name="Ravi A."/>
            <person name="Getino M."/>
            <person name="Pursley I."/>
            <person name="Horton D.L."/>
            <person name="Alikhan N.F."/>
            <person name="Baker D."/>
            <person name="Gharbi K."/>
            <person name="Hall N."/>
            <person name="Watson M."/>
            <person name="Adriaenssens E.M."/>
            <person name="Foster-Nyarko E."/>
            <person name="Jarju S."/>
            <person name="Secka A."/>
            <person name="Antonio M."/>
            <person name="Oren A."/>
            <person name="Chaudhuri R.R."/>
            <person name="La Ragione R."/>
            <person name="Hildebrand F."/>
            <person name="Pallen M.J."/>
        </authorList>
    </citation>
    <scope>NUCLEOTIDE SEQUENCE</scope>
    <source>
        <strain evidence="8">ChiHile30-977</strain>
    </source>
</reference>
<comment type="function">
    <text evidence="6">Catalyzes the deamination of adenosine to inosine at the wobble position 34 of tRNA(Arg2).</text>
</comment>
<dbReference type="EMBL" id="DVFI01000035">
    <property type="protein sequence ID" value="HIQ62463.1"/>
    <property type="molecule type" value="Genomic_DNA"/>
</dbReference>